<evidence type="ECO:0000313" key="3">
    <source>
        <dbReference type="EMBL" id="CAL1354459.1"/>
    </source>
</evidence>
<dbReference type="EMBL" id="OZ034813">
    <property type="protein sequence ID" value="CAL1354459.1"/>
    <property type="molecule type" value="Genomic_DNA"/>
</dbReference>
<keyword evidence="4" id="KW-1185">Reference proteome</keyword>
<dbReference type="AlphaFoldDB" id="A0AAV2CDA0"/>
<protein>
    <recommendedName>
        <fullName evidence="2">Reverse transcriptase domain-containing protein</fullName>
    </recommendedName>
</protein>
<dbReference type="InterPro" id="IPR000477">
    <property type="entry name" value="RT_dom"/>
</dbReference>
<evidence type="ECO:0000256" key="1">
    <source>
        <dbReference type="SAM" id="Phobius"/>
    </source>
</evidence>
<reference evidence="3 4" key="1">
    <citation type="submission" date="2024-04" db="EMBL/GenBank/DDBJ databases">
        <authorList>
            <person name="Fracassetti M."/>
        </authorList>
    </citation>
    <scope>NUCLEOTIDE SEQUENCE [LARGE SCALE GENOMIC DNA]</scope>
</reference>
<dbReference type="InterPro" id="IPR043502">
    <property type="entry name" value="DNA/RNA_pol_sf"/>
</dbReference>
<dbReference type="Proteomes" id="UP001497516">
    <property type="component" value="Chromosome 1"/>
</dbReference>
<sequence length="132" mass="14914">MKKNRKARLMFKLDIEKAFDNVSWECLFNVMDKLGFSAKWHKWIKGDLCSPMISILVNGEAHGYIRASKGVCQGDPLSLAIFVLIMDILSFMIMKLRNVNGLFGFAMNEDMGVGEVTHLLFADDSLIFCDAD</sequence>
<name>A0AAV2CDA0_9ROSI</name>
<feature type="transmembrane region" description="Helical" evidence="1">
    <location>
        <begin position="76"/>
        <end position="94"/>
    </location>
</feature>
<organism evidence="3 4">
    <name type="scientific">Linum trigynum</name>
    <dbReference type="NCBI Taxonomy" id="586398"/>
    <lineage>
        <taxon>Eukaryota</taxon>
        <taxon>Viridiplantae</taxon>
        <taxon>Streptophyta</taxon>
        <taxon>Embryophyta</taxon>
        <taxon>Tracheophyta</taxon>
        <taxon>Spermatophyta</taxon>
        <taxon>Magnoliopsida</taxon>
        <taxon>eudicotyledons</taxon>
        <taxon>Gunneridae</taxon>
        <taxon>Pentapetalae</taxon>
        <taxon>rosids</taxon>
        <taxon>fabids</taxon>
        <taxon>Malpighiales</taxon>
        <taxon>Linaceae</taxon>
        <taxon>Linum</taxon>
    </lineage>
</organism>
<feature type="domain" description="Reverse transcriptase" evidence="2">
    <location>
        <begin position="1"/>
        <end position="132"/>
    </location>
</feature>
<accession>A0AAV2CDA0</accession>
<gene>
    <name evidence="3" type="ORF">LTRI10_LOCUS2268</name>
</gene>
<keyword evidence="1" id="KW-0472">Membrane</keyword>
<keyword evidence="1" id="KW-1133">Transmembrane helix</keyword>
<proteinExistence type="predicted"/>
<dbReference type="PANTHER" id="PTHR31635">
    <property type="entry name" value="REVERSE TRANSCRIPTASE DOMAIN-CONTAINING PROTEIN-RELATED"/>
    <property type="match status" value="1"/>
</dbReference>
<dbReference type="PROSITE" id="PS50878">
    <property type="entry name" value="RT_POL"/>
    <property type="match status" value="1"/>
</dbReference>
<keyword evidence="1" id="KW-0812">Transmembrane</keyword>
<dbReference type="Pfam" id="PF00078">
    <property type="entry name" value="RVT_1"/>
    <property type="match status" value="1"/>
</dbReference>
<dbReference type="SUPFAM" id="SSF56672">
    <property type="entry name" value="DNA/RNA polymerases"/>
    <property type="match status" value="1"/>
</dbReference>
<dbReference type="PANTHER" id="PTHR31635:SF196">
    <property type="entry name" value="REVERSE TRANSCRIPTASE DOMAIN-CONTAINING PROTEIN-RELATED"/>
    <property type="match status" value="1"/>
</dbReference>
<evidence type="ECO:0000313" key="4">
    <source>
        <dbReference type="Proteomes" id="UP001497516"/>
    </source>
</evidence>
<evidence type="ECO:0000259" key="2">
    <source>
        <dbReference type="PROSITE" id="PS50878"/>
    </source>
</evidence>